<evidence type="ECO:0000313" key="3">
    <source>
        <dbReference type="EMBL" id="OXA49621.1"/>
    </source>
</evidence>
<reference evidence="3 4" key="1">
    <citation type="submission" date="2015-12" db="EMBL/GenBank/DDBJ databases">
        <title>The genome of Folsomia candida.</title>
        <authorList>
            <person name="Faddeeva A."/>
            <person name="Derks M.F."/>
            <person name="Anvar Y."/>
            <person name="Smit S."/>
            <person name="Van Straalen N."/>
            <person name="Roelofs D."/>
        </authorList>
    </citation>
    <scope>NUCLEOTIDE SEQUENCE [LARGE SCALE GENOMIC DNA]</scope>
    <source>
        <strain evidence="3 4">VU population</strain>
        <tissue evidence="3">Whole body</tissue>
    </source>
</reference>
<sequence>GGNNRSTNFLFVAIVVLATSIVIQAGLIEKRRYAKVDLAKCNIFNVGKQLEPEKKGDLITYCNCTQTMILIFRKQCVEYQEISDDDNTTSTRQASSSTTVRTWRPPTTTRVSSTTTQRTTTSFPTSERSTTTFPTSTTSFPTSEKSTTSFPTTEEPTDFTTTTH</sequence>
<organism evidence="3 4">
    <name type="scientific">Folsomia candida</name>
    <name type="common">Springtail</name>
    <dbReference type="NCBI Taxonomy" id="158441"/>
    <lineage>
        <taxon>Eukaryota</taxon>
        <taxon>Metazoa</taxon>
        <taxon>Ecdysozoa</taxon>
        <taxon>Arthropoda</taxon>
        <taxon>Hexapoda</taxon>
        <taxon>Collembola</taxon>
        <taxon>Entomobryomorpha</taxon>
        <taxon>Isotomoidea</taxon>
        <taxon>Isotomidae</taxon>
        <taxon>Proisotominae</taxon>
        <taxon>Folsomia</taxon>
    </lineage>
</organism>
<evidence type="ECO:0000256" key="1">
    <source>
        <dbReference type="SAM" id="MobiDB-lite"/>
    </source>
</evidence>
<keyword evidence="2" id="KW-0812">Transmembrane</keyword>
<dbReference type="EMBL" id="LNIX01000010">
    <property type="protein sequence ID" value="OXA49621.1"/>
    <property type="molecule type" value="Genomic_DNA"/>
</dbReference>
<protein>
    <submittedName>
        <fullName evidence="3">Uncharacterized protein</fullName>
    </submittedName>
</protein>
<feature type="region of interest" description="Disordered" evidence="1">
    <location>
        <begin position="83"/>
        <end position="164"/>
    </location>
</feature>
<dbReference type="AlphaFoldDB" id="A0A226DY62"/>
<gene>
    <name evidence="3" type="ORF">Fcan01_15981</name>
</gene>
<accession>A0A226DY62</accession>
<feature type="transmembrane region" description="Helical" evidence="2">
    <location>
        <begin position="6"/>
        <end position="28"/>
    </location>
</feature>
<feature type="compositionally biased region" description="Low complexity" evidence="1">
    <location>
        <begin position="88"/>
        <end position="164"/>
    </location>
</feature>
<keyword evidence="2" id="KW-0472">Membrane</keyword>
<keyword evidence="4" id="KW-1185">Reference proteome</keyword>
<comment type="caution">
    <text evidence="3">The sequence shown here is derived from an EMBL/GenBank/DDBJ whole genome shotgun (WGS) entry which is preliminary data.</text>
</comment>
<proteinExistence type="predicted"/>
<dbReference type="Proteomes" id="UP000198287">
    <property type="component" value="Unassembled WGS sequence"/>
</dbReference>
<name>A0A226DY62_FOLCA</name>
<keyword evidence="2" id="KW-1133">Transmembrane helix</keyword>
<evidence type="ECO:0000256" key="2">
    <source>
        <dbReference type="SAM" id="Phobius"/>
    </source>
</evidence>
<feature type="non-terminal residue" evidence="3">
    <location>
        <position position="1"/>
    </location>
</feature>
<evidence type="ECO:0000313" key="4">
    <source>
        <dbReference type="Proteomes" id="UP000198287"/>
    </source>
</evidence>